<organism evidence="3 4">
    <name type="scientific">Pseudonocardia alni subsp. carboxydivorans</name>
    <dbReference type="NCBI Taxonomy" id="415010"/>
    <lineage>
        <taxon>Bacteria</taxon>
        <taxon>Bacillati</taxon>
        <taxon>Actinomycetota</taxon>
        <taxon>Actinomycetes</taxon>
        <taxon>Pseudonocardiales</taxon>
        <taxon>Pseudonocardiaceae</taxon>
        <taxon>Pseudonocardia</taxon>
    </lineage>
</organism>
<protein>
    <submittedName>
        <fullName evidence="3">Phosphatase PAP2 family protein</fullName>
    </submittedName>
</protein>
<evidence type="ECO:0000313" key="4">
    <source>
        <dbReference type="Proteomes" id="UP001367513"/>
    </source>
</evidence>
<keyword evidence="4" id="KW-1185">Reference proteome</keyword>
<name>A0ABU9AEI3_PSEA5</name>
<feature type="transmembrane region" description="Helical" evidence="1">
    <location>
        <begin position="192"/>
        <end position="210"/>
    </location>
</feature>
<keyword evidence="1" id="KW-0472">Membrane</keyword>
<feature type="transmembrane region" description="Helical" evidence="1">
    <location>
        <begin position="137"/>
        <end position="156"/>
    </location>
</feature>
<evidence type="ECO:0000313" key="3">
    <source>
        <dbReference type="EMBL" id="MEK6464814.1"/>
    </source>
</evidence>
<feature type="transmembrane region" description="Helical" evidence="1">
    <location>
        <begin position="97"/>
        <end position="117"/>
    </location>
</feature>
<proteinExistence type="predicted"/>
<keyword evidence="1" id="KW-1133">Transmembrane helix</keyword>
<reference evidence="3 4" key="1">
    <citation type="submission" date="2024-03" db="EMBL/GenBank/DDBJ databases">
        <title>Draft genome sequence of Pseudonocardia carboxydivorans JCM 14827.</title>
        <authorList>
            <person name="Duangmal K."/>
        </authorList>
    </citation>
    <scope>NUCLEOTIDE SEQUENCE [LARGE SCALE GENOMIC DNA]</scope>
    <source>
        <strain evidence="3 4">JCM 14827</strain>
    </source>
</reference>
<sequence>MRPTPDHPSLLGPLRRPAPLIVAAAVAVFAVLAWVYRGDAAAGRIDRRAGSAVDALGHRSGSLLADAVTFGSPPTVVLCALLVAGLALYLRRRRLAVLAVVGPGLTGVATTVLKPLIGRTIGTATADGYAFPSGHTGGAVSIGLLVALLLVGLLPVARTGPAVATLAATALPAGGTVGAGMVRIGAHYATDTVGGFCAAVALGLGAALVIDRVADRRVRPVRTT</sequence>
<evidence type="ECO:0000256" key="1">
    <source>
        <dbReference type="SAM" id="Phobius"/>
    </source>
</evidence>
<feature type="transmembrane region" description="Helical" evidence="1">
    <location>
        <begin position="20"/>
        <end position="36"/>
    </location>
</feature>
<dbReference type="EMBL" id="JBBPIX010000006">
    <property type="protein sequence ID" value="MEK6464814.1"/>
    <property type="molecule type" value="Genomic_DNA"/>
</dbReference>
<comment type="caution">
    <text evidence="3">The sequence shown here is derived from an EMBL/GenBank/DDBJ whole genome shotgun (WGS) entry which is preliminary data.</text>
</comment>
<feature type="domain" description="Phosphatidic acid phosphatase type 2/haloperoxidase" evidence="2">
    <location>
        <begin position="128"/>
        <end position="210"/>
    </location>
</feature>
<dbReference type="InterPro" id="IPR000326">
    <property type="entry name" value="PAP2/HPO"/>
</dbReference>
<evidence type="ECO:0000259" key="2">
    <source>
        <dbReference type="Pfam" id="PF01569"/>
    </source>
</evidence>
<dbReference type="Gene3D" id="1.20.144.10">
    <property type="entry name" value="Phosphatidic acid phosphatase type 2/haloperoxidase"/>
    <property type="match status" value="1"/>
</dbReference>
<feature type="transmembrane region" description="Helical" evidence="1">
    <location>
        <begin position="163"/>
        <end position="186"/>
    </location>
</feature>
<gene>
    <name evidence="3" type="ORF">WG925_13790</name>
</gene>
<feature type="transmembrane region" description="Helical" evidence="1">
    <location>
        <begin position="70"/>
        <end position="90"/>
    </location>
</feature>
<dbReference type="Proteomes" id="UP001367513">
    <property type="component" value="Unassembled WGS sequence"/>
</dbReference>
<dbReference type="InterPro" id="IPR036938">
    <property type="entry name" value="PAP2/HPO_sf"/>
</dbReference>
<dbReference type="SUPFAM" id="SSF48317">
    <property type="entry name" value="Acid phosphatase/Vanadium-dependent haloperoxidase"/>
    <property type="match status" value="1"/>
</dbReference>
<accession>A0ABU9AEI3</accession>
<dbReference type="RefSeq" id="WP_346108548.1">
    <property type="nucleotide sequence ID" value="NZ_BAAAOD010000093.1"/>
</dbReference>
<keyword evidence="1" id="KW-0812">Transmembrane</keyword>
<dbReference type="Pfam" id="PF01569">
    <property type="entry name" value="PAP2"/>
    <property type="match status" value="1"/>
</dbReference>